<evidence type="ECO:0000256" key="21">
    <source>
        <dbReference type="ARBA" id="ARBA00053094"/>
    </source>
</evidence>
<protein>
    <recommendedName>
        <fullName evidence="12">Oxidized purine nucleoside triphosphate hydrolase</fullName>
        <ecNumber evidence="11">3.6.1.56</ecNumber>
    </recommendedName>
    <alternativeName>
        <fullName evidence="16">2-hydroxy-dATP diphosphatase</fullName>
    </alternativeName>
    <alternativeName>
        <fullName evidence="15">7,8-dihydro-8-oxoguanine triphosphatase</fullName>
    </alternativeName>
    <alternativeName>
        <fullName evidence="14">8-oxo-dGTPase</fullName>
    </alternativeName>
    <alternativeName>
        <fullName evidence="17">Methylated purine nucleoside triphosphate hydrolase</fullName>
    </alternativeName>
    <alternativeName>
        <fullName evidence="13">Nucleoside diphosphate-linked moiety X motif 1</fullName>
    </alternativeName>
</protein>
<evidence type="ECO:0000256" key="8">
    <source>
        <dbReference type="ARBA" id="ARBA00024459"/>
    </source>
</evidence>
<comment type="catalytic activity">
    <reaction evidence="8">
        <text>2-oxo-dATP + H2O = 2-oxo-dAMP + diphosphate + H(+)</text>
        <dbReference type="Rhea" id="RHEA:31583"/>
        <dbReference type="ChEBI" id="CHEBI:15377"/>
        <dbReference type="ChEBI" id="CHEBI:15378"/>
        <dbReference type="ChEBI" id="CHEBI:33019"/>
        <dbReference type="ChEBI" id="CHEBI:63212"/>
        <dbReference type="ChEBI" id="CHEBI:77897"/>
        <dbReference type="EC" id="3.6.1.56"/>
    </reaction>
    <physiologicalReaction direction="left-to-right" evidence="8">
        <dbReference type="Rhea" id="RHEA:31584"/>
    </physiologicalReaction>
</comment>
<dbReference type="RefSeq" id="WP_189086108.1">
    <property type="nucleotide sequence ID" value="NZ_BMRJ01000003.1"/>
</dbReference>
<dbReference type="AlphaFoldDB" id="A0A918FF67"/>
<keyword evidence="24" id="KW-1185">Reference proteome</keyword>
<evidence type="ECO:0000256" key="9">
    <source>
        <dbReference type="ARBA" id="ARBA00024486"/>
    </source>
</evidence>
<keyword evidence="4" id="KW-0479">Metal-binding</keyword>
<keyword evidence="6" id="KW-0460">Magnesium</keyword>
<comment type="similarity">
    <text evidence="2">Belongs to the Nudix hydrolase family.</text>
</comment>
<comment type="catalytic activity">
    <reaction evidence="7">
        <text>8-oxo-dATP + H2O = 8-oxo-dAMP + diphosphate + H(+)</text>
        <dbReference type="Rhea" id="RHEA:65396"/>
        <dbReference type="ChEBI" id="CHEBI:15377"/>
        <dbReference type="ChEBI" id="CHEBI:15378"/>
        <dbReference type="ChEBI" id="CHEBI:33019"/>
        <dbReference type="ChEBI" id="CHEBI:71361"/>
        <dbReference type="ChEBI" id="CHEBI:172871"/>
    </reaction>
    <physiologicalReaction direction="left-to-right" evidence="7">
        <dbReference type="Rhea" id="RHEA:65397"/>
    </physiologicalReaction>
</comment>
<evidence type="ECO:0000256" key="6">
    <source>
        <dbReference type="ARBA" id="ARBA00022842"/>
    </source>
</evidence>
<evidence type="ECO:0000256" key="1">
    <source>
        <dbReference type="ARBA" id="ARBA00001946"/>
    </source>
</evidence>
<evidence type="ECO:0000313" key="23">
    <source>
        <dbReference type="EMBL" id="GGR33184.1"/>
    </source>
</evidence>
<dbReference type="CDD" id="cd03427">
    <property type="entry name" value="NUDIX_MTH1_Nudt1"/>
    <property type="match status" value="1"/>
</dbReference>
<dbReference type="SUPFAM" id="SSF55811">
    <property type="entry name" value="Nudix"/>
    <property type="match status" value="1"/>
</dbReference>
<dbReference type="PRINTS" id="PR01403">
    <property type="entry name" value="8OXTPHPHTASE"/>
</dbReference>
<evidence type="ECO:0000256" key="14">
    <source>
        <dbReference type="ARBA" id="ARBA00030634"/>
    </source>
</evidence>
<dbReference type="PANTHER" id="PTHR43758:SF2">
    <property type="entry name" value="OXIDIZED PURINE NUCLEOSIDE TRIPHOSPHATE HYDROLASE"/>
    <property type="match status" value="1"/>
</dbReference>
<dbReference type="InterPro" id="IPR015797">
    <property type="entry name" value="NUDIX_hydrolase-like_dom_sf"/>
</dbReference>
<dbReference type="EMBL" id="BMRJ01000003">
    <property type="protein sequence ID" value="GGR33184.1"/>
    <property type="molecule type" value="Genomic_DNA"/>
</dbReference>
<comment type="catalytic activity">
    <reaction evidence="10">
        <text>2-oxo-ATP + H2O = 2-oxo-AMP + diphosphate + H(+)</text>
        <dbReference type="Rhea" id="RHEA:67392"/>
        <dbReference type="ChEBI" id="CHEBI:15377"/>
        <dbReference type="ChEBI" id="CHEBI:15378"/>
        <dbReference type="ChEBI" id="CHEBI:33019"/>
        <dbReference type="ChEBI" id="CHEBI:71395"/>
        <dbReference type="ChEBI" id="CHEBI:172878"/>
    </reaction>
    <physiologicalReaction direction="left-to-right" evidence="10">
        <dbReference type="Rhea" id="RHEA:67393"/>
    </physiologicalReaction>
</comment>
<evidence type="ECO:0000256" key="7">
    <source>
        <dbReference type="ARBA" id="ARBA00024448"/>
    </source>
</evidence>
<dbReference type="GO" id="GO:0008828">
    <property type="term" value="F:dATP diphosphatase activity"/>
    <property type="evidence" value="ECO:0007669"/>
    <property type="project" value="UniProtKB-EC"/>
</dbReference>
<comment type="catalytic activity">
    <reaction evidence="20">
        <text>N(6)-methyl-dATP + H2O = N(6)-methyl-dAMP + diphosphate + H(+)</text>
        <dbReference type="Rhea" id="RHEA:67604"/>
        <dbReference type="ChEBI" id="CHEBI:15377"/>
        <dbReference type="ChEBI" id="CHEBI:15378"/>
        <dbReference type="ChEBI" id="CHEBI:33019"/>
        <dbReference type="ChEBI" id="CHEBI:169976"/>
        <dbReference type="ChEBI" id="CHEBI:172872"/>
    </reaction>
    <physiologicalReaction direction="left-to-right" evidence="20">
        <dbReference type="Rhea" id="RHEA:67605"/>
    </physiologicalReaction>
</comment>
<dbReference type="Gene3D" id="3.90.79.10">
    <property type="entry name" value="Nucleoside Triphosphate Pyrophosphohydrolase"/>
    <property type="match status" value="1"/>
</dbReference>
<evidence type="ECO:0000256" key="16">
    <source>
        <dbReference type="ARBA" id="ARBA00031927"/>
    </source>
</evidence>
<dbReference type="Proteomes" id="UP000610303">
    <property type="component" value="Unassembled WGS sequence"/>
</dbReference>
<evidence type="ECO:0000256" key="15">
    <source>
        <dbReference type="ARBA" id="ARBA00030682"/>
    </source>
</evidence>
<proteinExistence type="inferred from homology"/>
<comment type="catalytic activity">
    <reaction evidence="18">
        <text>N(6)-methyl-ATP + H2O = N(6)-methyl-AMP + diphosphate + H(+)</text>
        <dbReference type="Rhea" id="RHEA:67608"/>
        <dbReference type="ChEBI" id="CHEBI:15377"/>
        <dbReference type="ChEBI" id="CHEBI:15378"/>
        <dbReference type="ChEBI" id="CHEBI:33019"/>
        <dbReference type="ChEBI" id="CHEBI:144842"/>
        <dbReference type="ChEBI" id="CHEBI:172873"/>
    </reaction>
    <physiologicalReaction direction="left-to-right" evidence="18">
        <dbReference type="Rhea" id="RHEA:67609"/>
    </physiologicalReaction>
</comment>
<evidence type="ECO:0000256" key="17">
    <source>
        <dbReference type="ARBA" id="ARBA00032071"/>
    </source>
</evidence>
<evidence type="ECO:0000256" key="10">
    <source>
        <dbReference type="ARBA" id="ARBA00024596"/>
    </source>
</evidence>
<sequence length="160" mass="17814">MRHPEVCVCYLLREREGRLEVLLGRKKHGLGEGRLVAPGGKLEAGESPAAACVREVAEEVGLDLDQADLEARGVIDYRFPSRESWSQRSHVFVCRRWRGEASGSDELDPEWFPVDEVPLERMWDDASRWLPGVLAGGRVERSFVFGDDLATVVEPGPSVA</sequence>
<dbReference type="GO" id="GO:0042262">
    <property type="term" value="P:DNA protection"/>
    <property type="evidence" value="ECO:0007669"/>
    <property type="project" value="InterPro"/>
</dbReference>
<evidence type="ECO:0000256" key="3">
    <source>
        <dbReference type="ARBA" id="ARBA00011245"/>
    </source>
</evidence>
<dbReference type="InterPro" id="IPR020084">
    <property type="entry name" value="NUDIX_hydrolase_CS"/>
</dbReference>
<dbReference type="GO" id="GO:0005737">
    <property type="term" value="C:cytoplasm"/>
    <property type="evidence" value="ECO:0007669"/>
    <property type="project" value="TreeGrafter"/>
</dbReference>
<comment type="subunit">
    <text evidence="3">Monomer.</text>
</comment>
<name>A0A918FF67_AGRME</name>
<evidence type="ECO:0000256" key="18">
    <source>
        <dbReference type="ARBA" id="ARBA00048002"/>
    </source>
</evidence>
<comment type="cofactor">
    <cofactor evidence="1">
        <name>Mg(2+)</name>
        <dbReference type="ChEBI" id="CHEBI:18420"/>
    </cofactor>
</comment>
<evidence type="ECO:0000259" key="22">
    <source>
        <dbReference type="PROSITE" id="PS51462"/>
    </source>
</evidence>
<comment type="caution">
    <text evidence="23">The sequence shown here is derived from an EMBL/GenBank/DDBJ whole genome shotgun (WGS) entry which is preliminary data.</text>
</comment>
<evidence type="ECO:0000256" key="19">
    <source>
        <dbReference type="ARBA" id="ARBA00048894"/>
    </source>
</evidence>
<dbReference type="PANTHER" id="PTHR43758">
    <property type="entry name" value="7,8-DIHYDRO-8-OXOGUANINE TRIPHOSPHATASE"/>
    <property type="match status" value="1"/>
</dbReference>
<feature type="domain" description="Nudix hydrolase" evidence="22">
    <location>
        <begin position="1"/>
        <end position="135"/>
    </location>
</feature>
<dbReference type="PROSITE" id="PS51462">
    <property type="entry name" value="NUDIX"/>
    <property type="match status" value="1"/>
</dbReference>
<keyword evidence="5" id="KW-0378">Hydrolase</keyword>
<evidence type="ECO:0000256" key="13">
    <source>
        <dbReference type="ARBA" id="ARBA00029673"/>
    </source>
</evidence>
<evidence type="ECO:0000256" key="4">
    <source>
        <dbReference type="ARBA" id="ARBA00022723"/>
    </source>
</evidence>
<evidence type="ECO:0000256" key="5">
    <source>
        <dbReference type="ARBA" id="ARBA00022801"/>
    </source>
</evidence>
<comment type="catalytic activity">
    <reaction evidence="19">
        <text>O(6)-methyl-dGTP + H2O = O(6)-methyl-dGMP + diphosphate + H(+)</text>
        <dbReference type="Rhea" id="RHEA:67600"/>
        <dbReference type="ChEBI" id="CHEBI:15377"/>
        <dbReference type="ChEBI" id="CHEBI:15378"/>
        <dbReference type="ChEBI" id="CHEBI:33019"/>
        <dbReference type="ChEBI" id="CHEBI:169974"/>
        <dbReference type="ChEBI" id="CHEBI:169975"/>
    </reaction>
    <physiologicalReaction direction="left-to-right" evidence="19">
        <dbReference type="Rhea" id="RHEA:67601"/>
    </physiologicalReaction>
</comment>
<accession>A0A918FF67</accession>
<dbReference type="GO" id="GO:0046872">
    <property type="term" value="F:metal ion binding"/>
    <property type="evidence" value="ECO:0007669"/>
    <property type="project" value="UniProtKB-KW"/>
</dbReference>
<dbReference type="InterPro" id="IPR003563">
    <property type="entry name" value="8ODP"/>
</dbReference>
<evidence type="ECO:0000256" key="12">
    <source>
        <dbReference type="ARBA" id="ARBA00026218"/>
    </source>
</evidence>
<dbReference type="GO" id="GO:0008413">
    <property type="term" value="F:8-oxo-7,8-dihydroguanosine triphosphate pyrophosphatase activity"/>
    <property type="evidence" value="ECO:0007669"/>
    <property type="project" value="InterPro"/>
</dbReference>
<gene>
    <name evidence="23" type="ORF">GCM10010196_29040</name>
</gene>
<comment type="catalytic activity">
    <reaction evidence="9">
        <text>8-oxo-dGTP + H2O = 8-oxo-dGMP + diphosphate + H(+)</text>
        <dbReference type="Rhea" id="RHEA:31575"/>
        <dbReference type="ChEBI" id="CHEBI:15377"/>
        <dbReference type="ChEBI" id="CHEBI:15378"/>
        <dbReference type="ChEBI" id="CHEBI:33019"/>
        <dbReference type="ChEBI" id="CHEBI:63224"/>
        <dbReference type="ChEBI" id="CHEBI:77896"/>
    </reaction>
    <physiologicalReaction direction="left-to-right" evidence="9">
        <dbReference type="Rhea" id="RHEA:31576"/>
    </physiologicalReaction>
</comment>
<reference evidence="23" key="1">
    <citation type="journal article" date="2014" name="Int. J. Syst. Evol. Microbiol.">
        <title>Complete genome sequence of Corynebacterium casei LMG S-19264T (=DSM 44701T), isolated from a smear-ripened cheese.</title>
        <authorList>
            <consortium name="US DOE Joint Genome Institute (JGI-PGF)"/>
            <person name="Walter F."/>
            <person name="Albersmeier A."/>
            <person name="Kalinowski J."/>
            <person name="Ruckert C."/>
        </authorList>
    </citation>
    <scope>NUCLEOTIDE SEQUENCE</scope>
    <source>
        <strain evidence="23">JCM 3346</strain>
    </source>
</reference>
<organism evidence="23 24">
    <name type="scientific">Agromyces mediolanus</name>
    <name type="common">Corynebacterium mediolanum</name>
    <dbReference type="NCBI Taxonomy" id="41986"/>
    <lineage>
        <taxon>Bacteria</taxon>
        <taxon>Bacillati</taxon>
        <taxon>Actinomycetota</taxon>
        <taxon>Actinomycetes</taxon>
        <taxon>Micrococcales</taxon>
        <taxon>Microbacteriaceae</taxon>
        <taxon>Agromyces</taxon>
    </lineage>
</organism>
<comment type="function">
    <text evidence="21">Oxidized purine nucleoside triphosphate hydrolase which is a prominent sanitizer of the oxidized nucleotide pool. Catalyzes the hydrolysis of 2-oxo-dATP (2-hydroxy-dATP) into 2-oxo-dAMP. Also has a significant hydrolase activity toward 2-oxo-ATP, 8-oxo-dGTP and 8-oxo-dATP. Through the hydrolysis of oxidized purine nucleoside triphosphates, prevents their incorporation into DNA and the subsequent transversions A:T to C:G and G:C to T:A. Also catalyzes the hydrolysis of methylated purine nucleoside triphosphate preventing their integration into DNA. Through this antimutagenic activity protects cells from oxidative stress.</text>
</comment>
<dbReference type="EC" id="3.6.1.56" evidence="11"/>
<reference evidence="23" key="2">
    <citation type="submission" date="2020-09" db="EMBL/GenBank/DDBJ databases">
        <authorList>
            <person name="Sun Q."/>
            <person name="Ohkuma M."/>
        </authorList>
    </citation>
    <scope>NUCLEOTIDE SEQUENCE</scope>
    <source>
        <strain evidence="23">JCM 3346</strain>
    </source>
</reference>
<dbReference type="PROSITE" id="PS00893">
    <property type="entry name" value="NUDIX_BOX"/>
    <property type="match status" value="1"/>
</dbReference>
<evidence type="ECO:0000256" key="2">
    <source>
        <dbReference type="ARBA" id="ARBA00005582"/>
    </source>
</evidence>
<evidence type="ECO:0000313" key="24">
    <source>
        <dbReference type="Proteomes" id="UP000610303"/>
    </source>
</evidence>
<dbReference type="InterPro" id="IPR000086">
    <property type="entry name" value="NUDIX_hydrolase_dom"/>
</dbReference>
<dbReference type="Pfam" id="PF00293">
    <property type="entry name" value="NUDIX"/>
    <property type="match status" value="1"/>
</dbReference>
<evidence type="ECO:0000256" key="11">
    <source>
        <dbReference type="ARBA" id="ARBA00026103"/>
    </source>
</evidence>
<evidence type="ECO:0000256" key="20">
    <source>
        <dbReference type="ARBA" id="ARBA00049032"/>
    </source>
</evidence>